<feature type="modified residue" description="3-oxoalanine (Ser)" evidence="3">
    <location>
        <position position="71"/>
    </location>
</feature>
<name>A0AAX3QNQ7_PARDI</name>
<organism evidence="5 6">
    <name type="scientific">Parabacteroides distasonis</name>
    <dbReference type="NCBI Taxonomy" id="823"/>
    <lineage>
        <taxon>Bacteria</taxon>
        <taxon>Pseudomonadati</taxon>
        <taxon>Bacteroidota</taxon>
        <taxon>Bacteroidia</taxon>
        <taxon>Bacteroidales</taxon>
        <taxon>Tannerellaceae</taxon>
        <taxon>Parabacteroides</taxon>
    </lineage>
</organism>
<dbReference type="CDD" id="cd16027">
    <property type="entry name" value="SGSH"/>
    <property type="match status" value="1"/>
</dbReference>
<dbReference type="InterPro" id="IPR024607">
    <property type="entry name" value="Sulfatase_CS"/>
</dbReference>
<dbReference type="Gene3D" id="3.40.720.10">
    <property type="entry name" value="Alkaline Phosphatase, subunit A"/>
    <property type="match status" value="1"/>
</dbReference>
<dbReference type="Proteomes" id="UP001221009">
    <property type="component" value="Chromosome"/>
</dbReference>
<evidence type="ECO:0000313" key="6">
    <source>
        <dbReference type="Proteomes" id="UP001221009"/>
    </source>
</evidence>
<evidence type="ECO:0000313" key="5">
    <source>
        <dbReference type="EMBL" id="WET63509.1"/>
    </source>
</evidence>
<dbReference type="PANTHER" id="PTHR43751:SF1">
    <property type="entry name" value="SULFATASE ATSG-RELATED"/>
    <property type="match status" value="1"/>
</dbReference>
<comment type="PTM">
    <text evidence="3">The conversion to 3-oxoalanine (also known as C-formylglycine, FGly), of a serine or cysteine residue in prokaryotes and of a cysteine residue in eukaryotes, is critical for catalytic activity.</text>
</comment>
<dbReference type="GO" id="GO:0016787">
    <property type="term" value="F:hydrolase activity"/>
    <property type="evidence" value="ECO:0007669"/>
    <property type="project" value="UniProtKB-KW"/>
</dbReference>
<feature type="domain" description="Sulfatase N-terminal" evidence="4">
    <location>
        <begin position="23"/>
        <end position="290"/>
    </location>
</feature>
<dbReference type="InterPro" id="IPR017850">
    <property type="entry name" value="Alkaline_phosphatase_core_sf"/>
</dbReference>
<proteinExistence type="inferred from homology"/>
<dbReference type="Pfam" id="PF00884">
    <property type="entry name" value="Sulfatase"/>
    <property type="match status" value="1"/>
</dbReference>
<dbReference type="InterPro" id="IPR052701">
    <property type="entry name" value="GAG_Ulvan_Degrading_Sulfatases"/>
</dbReference>
<dbReference type="InterPro" id="IPR000917">
    <property type="entry name" value="Sulfatase_N"/>
</dbReference>
<dbReference type="PANTHER" id="PTHR43751">
    <property type="entry name" value="SULFATASE"/>
    <property type="match status" value="1"/>
</dbReference>
<evidence type="ECO:0000259" key="4">
    <source>
        <dbReference type="Pfam" id="PF00884"/>
    </source>
</evidence>
<evidence type="ECO:0000256" key="3">
    <source>
        <dbReference type="PIRSR" id="PIRSR600917-52"/>
    </source>
</evidence>
<dbReference type="AlphaFoldDB" id="A0AAX3QNQ7"/>
<evidence type="ECO:0000256" key="1">
    <source>
        <dbReference type="ARBA" id="ARBA00008779"/>
    </source>
</evidence>
<sequence length="469" mass="53630">MRINLILACAFPVILWATEKKQPNIVVMIADDCRFMDLGCYGSPDAITPNIDRLAREGMRFQSFFQATAMSSPTRQCLMTGLYPVRSGAYPNHAVANAGTKSVVHYLSALGYHVALQGKRHIAPKETFPFDYLGAWKDVDVSLIEPFLARMSVREEPFCLFVCSNDPHMPWTRGDQSLFQADKLTLPEFIVDTPETRAGYVKYLAEINQLDSDVGKVDSLLHKYELDENTLFIFTSEQGFTLPYAKWTCYGQGLQTAFIVRWPGVVKPGIQSDALCEYVDVVPTLIDIAGGKRIEKLDGESFLPVLLGDKVTHKKYVYGIQTSRGIVYGSEHYGVRTIYDGRYRYIRNLSQGEPFRCIQMQETDHIWLSWCKLAERDSFARKQVMRYVYRPIEELYDTEQDPFEMHNIADAEKYAEVKLRLSERLDRWMHEQGDLGLQTEMEALNHMVPASTQKFESTKNKIVLPCVDL</sequence>
<accession>A0AAX3QNQ7</accession>
<dbReference type="SUPFAM" id="SSF53649">
    <property type="entry name" value="Alkaline phosphatase-like"/>
    <property type="match status" value="1"/>
</dbReference>
<dbReference type="RefSeq" id="WP_259009938.1">
    <property type="nucleotide sequence ID" value="NZ_CP120353.1"/>
</dbReference>
<protein>
    <submittedName>
        <fullName evidence="5">Sulfatase</fullName>
    </submittedName>
</protein>
<keyword evidence="2" id="KW-0378">Hydrolase</keyword>
<reference evidence="5" key="1">
    <citation type="submission" date="2023-03" db="EMBL/GenBank/DDBJ databases">
        <title>Parabacteroides distasonis, a bacteria resistant against UC.</title>
        <authorList>
            <person name="Dai W."/>
        </authorList>
    </citation>
    <scope>NUCLEOTIDE SEQUENCE</scope>
    <source>
        <strain evidence="5">F1-28</strain>
    </source>
</reference>
<evidence type="ECO:0000256" key="2">
    <source>
        <dbReference type="ARBA" id="ARBA00022801"/>
    </source>
</evidence>
<dbReference type="EMBL" id="CP120353">
    <property type="protein sequence ID" value="WET63509.1"/>
    <property type="molecule type" value="Genomic_DNA"/>
</dbReference>
<dbReference type="PROSITE" id="PS00523">
    <property type="entry name" value="SULFATASE_1"/>
    <property type="match status" value="1"/>
</dbReference>
<gene>
    <name evidence="5" type="ORF">P2T59_17640</name>
</gene>
<comment type="similarity">
    <text evidence="1">Belongs to the sulfatase family.</text>
</comment>